<dbReference type="GO" id="GO:0005886">
    <property type="term" value="C:plasma membrane"/>
    <property type="evidence" value="ECO:0007669"/>
    <property type="project" value="UniProtKB-SubCell"/>
</dbReference>
<dbReference type="CDD" id="cd06173">
    <property type="entry name" value="MFS_MefA_like"/>
    <property type="match status" value="1"/>
</dbReference>
<evidence type="ECO:0000256" key="4">
    <source>
        <dbReference type="ARBA" id="ARBA00022692"/>
    </source>
</evidence>
<keyword evidence="4 7" id="KW-0812">Transmembrane</keyword>
<dbReference type="InterPro" id="IPR020846">
    <property type="entry name" value="MFS_dom"/>
</dbReference>
<evidence type="ECO:0000313" key="10">
    <source>
        <dbReference type="Proteomes" id="UP000295334"/>
    </source>
</evidence>
<reference evidence="9 10" key="1">
    <citation type="submission" date="2019-03" db="EMBL/GenBank/DDBJ databases">
        <authorList>
            <person name="Kim M.K.M."/>
        </authorList>
    </citation>
    <scope>NUCLEOTIDE SEQUENCE [LARGE SCALE GENOMIC DNA]</scope>
    <source>
        <strain evidence="9 10">17J68-12</strain>
    </source>
</reference>
<evidence type="ECO:0000256" key="1">
    <source>
        <dbReference type="ARBA" id="ARBA00004651"/>
    </source>
</evidence>
<feature type="transmembrane region" description="Helical" evidence="7">
    <location>
        <begin position="275"/>
        <end position="293"/>
    </location>
</feature>
<feature type="transmembrane region" description="Helical" evidence="7">
    <location>
        <begin position="24"/>
        <end position="46"/>
    </location>
</feature>
<evidence type="ECO:0000259" key="8">
    <source>
        <dbReference type="PROSITE" id="PS50850"/>
    </source>
</evidence>
<dbReference type="InterPro" id="IPR010290">
    <property type="entry name" value="TM_effector"/>
</dbReference>
<dbReference type="AlphaFoldDB" id="A0A4R1B6S7"/>
<dbReference type="PANTHER" id="PTHR23513">
    <property type="entry name" value="INTEGRAL MEMBRANE EFFLUX PROTEIN-RELATED"/>
    <property type="match status" value="1"/>
</dbReference>
<feature type="transmembrane region" description="Helical" evidence="7">
    <location>
        <begin position="85"/>
        <end position="107"/>
    </location>
</feature>
<dbReference type="Proteomes" id="UP000295334">
    <property type="component" value="Unassembled WGS sequence"/>
</dbReference>
<keyword evidence="6 7" id="KW-0472">Membrane</keyword>
<dbReference type="RefSeq" id="WP_131450216.1">
    <property type="nucleotide sequence ID" value="NZ_SJZI01000050.1"/>
</dbReference>
<evidence type="ECO:0000256" key="3">
    <source>
        <dbReference type="ARBA" id="ARBA00022475"/>
    </source>
</evidence>
<gene>
    <name evidence="9" type="ORF">EPD60_14365</name>
</gene>
<accession>A0A4R1B6S7</accession>
<feature type="transmembrane region" description="Helical" evidence="7">
    <location>
        <begin position="383"/>
        <end position="406"/>
    </location>
</feature>
<comment type="caution">
    <text evidence="9">The sequence shown here is derived from an EMBL/GenBank/DDBJ whole genome shotgun (WGS) entry which is preliminary data.</text>
</comment>
<feature type="transmembrane region" description="Helical" evidence="7">
    <location>
        <begin position="119"/>
        <end position="144"/>
    </location>
</feature>
<feature type="transmembrane region" description="Helical" evidence="7">
    <location>
        <begin position="234"/>
        <end position="255"/>
    </location>
</feature>
<organism evidence="9 10">
    <name type="scientific">Flaviaesturariibacter flavus</name>
    <dbReference type="NCBI Taxonomy" id="2502780"/>
    <lineage>
        <taxon>Bacteria</taxon>
        <taxon>Pseudomonadati</taxon>
        <taxon>Bacteroidota</taxon>
        <taxon>Chitinophagia</taxon>
        <taxon>Chitinophagales</taxon>
        <taxon>Chitinophagaceae</taxon>
        <taxon>Flaviaestuariibacter</taxon>
    </lineage>
</organism>
<dbReference type="PANTHER" id="PTHR23513:SF9">
    <property type="entry name" value="ENTEROBACTIN EXPORTER ENTS"/>
    <property type="match status" value="1"/>
</dbReference>
<dbReference type="PROSITE" id="PS50850">
    <property type="entry name" value="MFS"/>
    <property type="match status" value="1"/>
</dbReference>
<proteinExistence type="predicted"/>
<dbReference type="Pfam" id="PF05977">
    <property type="entry name" value="MFS_3"/>
    <property type="match status" value="1"/>
</dbReference>
<evidence type="ECO:0000256" key="2">
    <source>
        <dbReference type="ARBA" id="ARBA00022448"/>
    </source>
</evidence>
<feature type="domain" description="Major facilitator superfamily (MFS) profile" evidence="8">
    <location>
        <begin position="1"/>
        <end position="209"/>
    </location>
</feature>
<comment type="subcellular location">
    <subcellularLocation>
        <location evidence="1">Cell membrane</location>
        <topology evidence="1">Multi-pass membrane protein</topology>
    </subcellularLocation>
</comment>
<feature type="transmembrane region" description="Helical" evidence="7">
    <location>
        <begin position="178"/>
        <end position="201"/>
    </location>
</feature>
<keyword evidence="3" id="KW-1003">Cell membrane</keyword>
<protein>
    <submittedName>
        <fullName evidence="9">MFS transporter</fullName>
    </submittedName>
</protein>
<keyword evidence="10" id="KW-1185">Reference proteome</keyword>
<name>A0A4R1B6S7_9BACT</name>
<feature type="transmembrane region" description="Helical" evidence="7">
    <location>
        <begin position="323"/>
        <end position="345"/>
    </location>
</feature>
<dbReference type="InterPro" id="IPR036259">
    <property type="entry name" value="MFS_trans_sf"/>
</dbReference>
<evidence type="ECO:0000256" key="7">
    <source>
        <dbReference type="SAM" id="Phobius"/>
    </source>
</evidence>
<sequence>MSTELVTQPGALEPLRHKEYRIFIIARFFYTMSLRMVGTVVAYQLFQLTKSSFTIGIAGLSEFVPVFLLALYAGYLIDRSDKRTLLLRGILSYGLCVAALVVLTMPHMAAVLSRGSLPLFFYLVIFFTGVIRAFAGPTSSAIIAQLVPRNILHLASAISSTTFLISSILGHASAGFFIAWFGVHATFCIVLGYVLLAALMISFIGKKPVLHTGVGIRAWDSVKEGLRFVWTNKIMLGAISLDLFAVLFGGAVALIPEIADRVLRVGPQGFGLLNAAIDIGSATTLLFNTFFPLRRKQGTILLFAVLGFGICIIAFGLSNIFWMAFGALLIAGMLDGISVVIRGTILQLTTPDQMRGRVSAVNSMFINSSNELGQFESGFTARLFGTVPAVLFGGSMTVLVALIAWWRAPGLRKFEY</sequence>
<evidence type="ECO:0000256" key="5">
    <source>
        <dbReference type="ARBA" id="ARBA00022989"/>
    </source>
</evidence>
<dbReference type="Gene3D" id="1.20.1250.20">
    <property type="entry name" value="MFS general substrate transporter like domains"/>
    <property type="match status" value="1"/>
</dbReference>
<feature type="transmembrane region" description="Helical" evidence="7">
    <location>
        <begin position="52"/>
        <end position="73"/>
    </location>
</feature>
<dbReference type="OrthoDB" id="7283966at2"/>
<dbReference type="GO" id="GO:0022857">
    <property type="term" value="F:transmembrane transporter activity"/>
    <property type="evidence" value="ECO:0007669"/>
    <property type="project" value="InterPro"/>
</dbReference>
<dbReference type="SUPFAM" id="SSF103473">
    <property type="entry name" value="MFS general substrate transporter"/>
    <property type="match status" value="1"/>
</dbReference>
<keyword evidence="5 7" id="KW-1133">Transmembrane helix</keyword>
<keyword evidence="2" id="KW-0813">Transport</keyword>
<evidence type="ECO:0000313" key="9">
    <source>
        <dbReference type="EMBL" id="TCJ12457.1"/>
    </source>
</evidence>
<feature type="transmembrane region" description="Helical" evidence="7">
    <location>
        <begin position="300"/>
        <end position="317"/>
    </location>
</feature>
<dbReference type="EMBL" id="SJZI01000050">
    <property type="protein sequence ID" value="TCJ12457.1"/>
    <property type="molecule type" value="Genomic_DNA"/>
</dbReference>
<feature type="transmembrane region" description="Helical" evidence="7">
    <location>
        <begin position="151"/>
        <end position="172"/>
    </location>
</feature>
<evidence type="ECO:0000256" key="6">
    <source>
        <dbReference type="ARBA" id="ARBA00023136"/>
    </source>
</evidence>